<reference evidence="1 2" key="1">
    <citation type="submission" date="2020-05" db="EMBL/GenBank/DDBJ databases">
        <authorList>
            <person name="Whitworth D."/>
        </authorList>
    </citation>
    <scope>NUCLEOTIDE SEQUENCE [LARGE SCALE GENOMIC DNA]</scope>
    <source>
        <strain evidence="1 2">AB043B</strain>
    </source>
</reference>
<protein>
    <submittedName>
        <fullName evidence="1">Uncharacterized protein</fullName>
    </submittedName>
</protein>
<dbReference type="AlphaFoldDB" id="A0A7Y4KDL1"/>
<dbReference type="EMBL" id="JABFJV010000002">
    <property type="protein sequence ID" value="NOK31726.1"/>
    <property type="molecule type" value="Genomic_DNA"/>
</dbReference>
<proteinExistence type="predicted"/>
<comment type="caution">
    <text evidence="1">The sequence shown here is derived from an EMBL/GenBank/DDBJ whole genome shotgun (WGS) entry which is preliminary data.</text>
</comment>
<accession>A0A7Y4KDL1</accession>
<evidence type="ECO:0000313" key="2">
    <source>
        <dbReference type="Proteomes" id="UP000563426"/>
    </source>
</evidence>
<organism evidence="1 2">
    <name type="scientific">Corallococcus exercitus</name>
    <dbReference type="NCBI Taxonomy" id="2316736"/>
    <lineage>
        <taxon>Bacteria</taxon>
        <taxon>Pseudomonadati</taxon>
        <taxon>Myxococcota</taxon>
        <taxon>Myxococcia</taxon>
        <taxon>Myxococcales</taxon>
        <taxon>Cystobacterineae</taxon>
        <taxon>Myxococcaceae</taxon>
        <taxon>Corallococcus</taxon>
    </lineage>
</organism>
<gene>
    <name evidence="1" type="ORF">HMI49_00730</name>
</gene>
<name>A0A7Y4KDL1_9BACT</name>
<dbReference type="Proteomes" id="UP000563426">
    <property type="component" value="Unassembled WGS sequence"/>
</dbReference>
<keyword evidence="2" id="KW-1185">Reference proteome</keyword>
<evidence type="ECO:0000313" key="1">
    <source>
        <dbReference type="EMBL" id="NOK31726.1"/>
    </source>
</evidence>
<sequence>MWLLTGPVLIQACGGAHRRSQYDFDSATNSCRTQPAYCARAAGEEAVLPRAVRTFATAGGSAAAAVKLLDAALKQQVTEALEECANEARTAVILANFGTRSPTPQECSEQVRDAQGRTITRAMKLGEEMHRAALKCAEESLNELRPGGFSLEPTYLHDLGTGKTTWLSPAEVARIRQRGSMGELKGSLVPDVILHSGDPAWVQAVYDFKFPCADVTKRSRWRDYPSGHSYAGSNQGDMYRQAFKVGDPMLVQPWLGAGL</sequence>